<sequence>MYSVHYINFDKLVLTCDFCGKEKQIKAVRSPIDYGRKTIMLSETGAGFVQQAEKCCSECLLSSGFALDQTCYKDCKQCIRKLFPSYLREEVCLLSTYDSSSESYSSVSFDKGIGVTISRGGAPPVDYKRDCILS</sequence>
<evidence type="ECO:0000313" key="1">
    <source>
        <dbReference type="EMBL" id="SPN78870.1"/>
    </source>
</evidence>
<evidence type="ECO:0000313" key="2">
    <source>
        <dbReference type="Proteomes" id="UP000273054"/>
    </source>
</evidence>
<dbReference type="EMBL" id="LT994651">
    <property type="protein sequence ID" value="SPN78870.1"/>
    <property type="molecule type" value="Genomic_DNA"/>
</dbReference>
<dbReference type="Proteomes" id="UP000273054">
    <property type="component" value="Segment"/>
</dbReference>
<name>A0A2R8FDA1_9VIRU</name>
<accession>A0A2R8FDA1</accession>
<reference evidence="1" key="1">
    <citation type="submission" date="2018-03" db="EMBL/GenBank/DDBJ databases">
        <authorList>
            <consortium name="Urmite Genomes"/>
        </authorList>
    </citation>
    <scope>NUCLEOTIDE SEQUENCE [LARGE SCALE GENOMIC DNA]</scope>
    <source>
        <strain evidence="1">IHUMI-27.7</strain>
    </source>
</reference>
<protein>
    <submittedName>
        <fullName evidence="1">Uncharacterized protein</fullName>
    </submittedName>
</protein>
<gene>
    <name evidence="1" type="ORF">BRZCDTV_40</name>
</gene>
<proteinExistence type="predicted"/>
<organism evidence="1">
    <name type="scientific">Brazilian cedratvirus IHUMI</name>
    <dbReference type="NCBI Taxonomy" id="2126980"/>
    <lineage>
        <taxon>Viruses</taxon>
        <taxon>Pithoviruses</taxon>
        <taxon>Orthocedratvirinae</taxon>
        <taxon>Alphacedratvirus</taxon>
        <taxon>Alphacedratvirus brasiliense</taxon>
    </lineage>
</organism>
<keyword evidence="2" id="KW-1185">Reference proteome</keyword>